<dbReference type="Pfam" id="PF07635">
    <property type="entry name" value="PSCyt1"/>
    <property type="match status" value="1"/>
</dbReference>
<dbReference type="InterPro" id="IPR011429">
    <property type="entry name" value="Cyt_c_Planctomycete-type"/>
</dbReference>
<dbReference type="Pfam" id="PF07587">
    <property type="entry name" value="PSD1"/>
    <property type="match status" value="1"/>
</dbReference>
<dbReference type="InterPro" id="IPR022655">
    <property type="entry name" value="DUF1553"/>
</dbReference>
<feature type="domain" description="Cytochrome C Planctomycete-type" evidence="3">
    <location>
        <begin position="49"/>
        <end position="111"/>
    </location>
</feature>
<reference evidence="4" key="1">
    <citation type="submission" date="2023-07" db="EMBL/GenBank/DDBJ databases">
        <title>Two novel species in the genus Flavivirga.</title>
        <authorList>
            <person name="Kwon K."/>
        </authorList>
    </citation>
    <scope>NUCLEOTIDE SEQUENCE</scope>
    <source>
        <strain evidence="4">KACC 14157</strain>
    </source>
</reference>
<feature type="domain" description="DUF1553" evidence="2">
    <location>
        <begin position="458"/>
        <end position="717"/>
    </location>
</feature>
<sequence>MKNLLVICLVVALLVSCKKESKYVTIPEKPVPELVSYNFDVRPILSDKCFNCHGPDANKRFADLRLDTPDGAYATLKDNKNQFVIVPHKPKESQAFLRITSKDTSEVMPPLETNLKLTAYEKKVIKKWIKQGATYEKHWAFQTVKKPELPQIEHTDWVNNEIDYFVLEKQKENSLTPNNRADKSRLLKRVSFDITGLPPTVEMQQRFLEDTSPNAYEKIIDELLASKHYGEKMASHWMDVSRYADSHGFQDDDLRTMWPWRDWVIHAFNENYGYDTFVTYQLAGDLMPERNVETLLATGFNRNNKVNQEAGIIVEEFRIEDVTDRTNTFGKAFLGLTYECAKCHDHKYDPISQKDYYSAFAFFDKTPYKNSNKNNNEGLRATAEPPYLSISDEIVATKLPFINKESAVNVDVMVVEEEQVDRTTHVLERGVYDAKGDIVTPDTPEAILAFDKAKYSENRLGLSKWLFDEKNPLTSRVFVNRVWQEIFGKGIVKTSGDFGMQGNLPTHVGLLNWLSADLMEHNWDMKRLVKTIVMSSTYQQSSVISPEKLALDPDNKYLSWSPRLRFTSEMVRDHVLASSGLLNNEIGGRSIKIYQPDGLWEASSSGRGFLSTYARDTGDDLYKRGLYIFTKRTSMPPVQMIFDATSRDQCEVRRQSTSTPLQALIVLNDPTILEASRVFSQRLNEKSNSVEDNIDFAFKSILCRNIKSEEKALLVSYYKEKEVYFSKAIEKANQFINVGEYPLLKDGDSVKIAALMQVIHTIYNMEEAIVKS</sequence>
<evidence type="ECO:0000313" key="5">
    <source>
        <dbReference type="Proteomes" id="UP001176891"/>
    </source>
</evidence>
<dbReference type="Pfam" id="PF07583">
    <property type="entry name" value="PSCyt2"/>
    <property type="match status" value="1"/>
</dbReference>
<proteinExistence type="predicted"/>
<dbReference type="EMBL" id="JAUOEM010000001">
    <property type="protein sequence ID" value="MDO5986189.1"/>
    <property type="molecule type" value="Genomic_DNA"/>
</dbReference>
<evidence type="ECO:0000259" key="1">
    <source>
        <dbReference type="Pfam" id="PF07583"/>
    </source>
</evidence>
<dbReference type="PROSITE" id="PS51257">
    <property type="entry name" value="PROKAR_LIPOPROTEIN"/>
    <property type="match status" value="1"/>
</dbReference>
<keyword evidence="5" id="KW-1185">Reference proteome</keyword>
<dbReference type="RefSeq" id="WP_303280710.1">
    <property type="nucleotide sequence ID" value="NZ_BAABCZ010000016.1"/>
</dbReference>
<dbReference type="InterPro" id="IPR011444">
    <property type="entry name" value="DUF1549"/>
</dbReference>
<comment type="caution">
    <text evidence="4">The sequence shown here is derived from an EMBL/GenBank/DDBJ whole genome shotgun (WGS) entry which is preliminary data.</text>
</comment>
<gene>
    <name evidence="4" type="ORF">Q4Q39_02125</name>
</gene>
<accession>A0ABT8WWX7</accession>
<evidence type="ECO:0000313" key="4">
    <source>
        <dbReference type="EMBL" id="MDO5986189.1"/>
    </source>
</evidence>
<dbReference type="Proteomes" id="UP001176891">
    <property type="component" value="Unassembled WGS sequence"/>
</dbReference>
<protein>
    <submittedName>
        <fullName evidence="4">PSD1 and planctomycete cytochrome C domain-containing protein</fullName>
    </submittedName>
</protein>
<evidence type="ECO:0000259" key="3">
    <source>
        <dbReference type="Pfam" id="PF07635"/>
    </source>
</evidence>
<dbReference type="PANTHER" id="PTHR35889:SF3">
    <property type="entry name" value="F-BOX DOMAIN-CONTAINING PROTEIN"/>
    <property type="match status" value="1"/>
</dbReference>
<evidence type="ECO:0000259" key="2">
    <source>
        <dbReference type="Pfam" id="PF07587"/>
    </source>
</evidence>
<organism evidence="4 5">
    <name type="scientific">Flavivirga amylovorans</name>
    <dbReference type="NCBI Taxonomy" id="870486"/>
    <lineage>
        <taxon>Bacteria</taxon>
        <taxon>Pseudomonadati</taxon>
        <taxon>Bacteroidota</taxon>
        <taxon>Flavobacteriia</taxon>
        <taxon>Flavobacteriales</taxon>
        <taxon>Flavobacteriaceae</taxon>
        <taxon>Flavivirga</taxon>
    </lineage>
</organism>
<feature type="domain" description="DUF1549" evidence="1">
    <location>
        <begin position="161"/>
        <end position="366"/>
    </location>
</feature>
<name>A0ABT8WWX7_9FLAO</name>
<dbReference type="PANTHER" id="PTHR35889">
    <property type="entry name" value="CYCLOINULO-OLIGOSACCHARIDE FRUCTANOTRANSFERASE-RELATED"/>
    <property type="match status" value="1"/>
</dbReference>